<keyword evidence="3" id="KW-0732">Signal</keyword>
<dbReference type="Gene3D" id="3.50.4.10">
    <property type="entry name" value="Hepatocyte Growth Factor"/>
    <property type="match status" value="4"/>
</dbReference>
<proteinExistence type="predicted"/>
<feature type="domain" description="Apple" evidence="4">
    <location>
        <begin position="300"/>
        <end position="378"/>
    </location>
</feature>
<feature type="chain" id="PRO_5005328938" evidence="3">
    <location>
        <begin position="18"/>
        <end position="798"/>
    </location>
</feature>
<feature type="domain" description="ZP" evidence="5">
    <location>
        <begin position="445"/>
        <end position="698"/>
    </location>
</feature>
<dbReference type="WBParaSite" id="SVE_0211900.1">
    <property type="protein sequence ID" value="SVE_0211900.1"/>
    <property type="gene ID" value="SVE_0211900"/>
</dbReference>
<dbReference type="PANTHER" id="PTHR47327:SF18">
    <property type="entry name" value="PAN DOMAIN PROTEIN"/>
    <property type="match status" value="1"/>
</dbReference>
<dbReference type="Pfam" id="PF00024">
    <property type="entry name" value="PAN_1"/>
    <property type="match status" value="3"/>
</dbReference>
<evidence type="ECO:0000313" key="7">
    <source>
        <dbReference type="WBParaSite" id="SVE_0211900.1"/>
    </source>
</evidence>
<evidence type="ECO:0000259" key="5">
    <source>
        <dbReference type="PROSITE" id="PS51034"/>
    </source>
</evidence>
<evidence type="ECO:0000256" key="1">
    <source>
        <dbReference type="SAM" id="MobiDB-lite"/>
    </source>
</evidence>
<evidence type="ECO:0000259" key="4">
    <source>
        <dbReference type="PROSITE" id="PS50948"/>
    </source>
</evidence>
<dbReference type="PROSITE" id="PS51034">
    <property type="entry name" value="ZP_2"/>
    <property type="match status" value="1"/>
</dbReference>
<feature type="domain" description="Apple" evidence="4">
    <location>
        <begin position="22"/>
        <end position="105"/>
    </location>
</feature>
<feature type="compositionally biased region" description="Basic and acidic residues" evidence="1">
    <location>
        <begin position="414"/>
        <end position="423"/>
    </location>
</feature>
<feature type="transmembrane region" description="Helical" evidence="2">
    <location>
        <begin position="766"/>
        <end position="785"/>
    </location>
</feature>
<keyword evidence="2" id="KW-0472">Membrane</keyword>
<feature type="region of interest" description="Disordered" evidence="1">
    <location>
        <begin position="409"/>
        <end position="433"/>
    </location>
</feature>
<dbReference type="STRING" id="75913.A0A0K0F008"/>
<evidence type="ECO:0000256" key="3">
    <source>
        <dbReference type="SAM" id="SignalP"/>
    </source>
</evidence>
<keyword evidence="2" id="KW-1133">Transmembrane helix</keyword>
<accession>A0A0K0F008</accession>
<dbReference type="Proteomes" id="UP000035680">
    <property type="component" value="Unassembled WGS sequence"/>
</dbReference>
<organism evidence="6 7">
    <name type="scientific">Strongyloides venezuelensis</name>
    <name type="common">Threadworm</name>
    <dbReference type="NCBI Taxonomy" id="75913"/>
    <lineage>
        <taxon>Eukaryota</taxon>
        <taxon>Metazoa</taxon>
        <taxon>Ecdysozoa</taxon>
        <taxon>Nematoda</taxon>
        <taxon>Chromadorea</taxon>
        <taxon>Rhabditida</taxon>
        <taxon>Tylenchina</taxon>
        <taxon>Panagrolaimomorpha</taxon>
        <taxon>Strongyloidoidea</taxon>
        <taxon>Strongyloididae</taxon>
        <taxon>Strongyloides</taxon>
    </lineage>
</organism>
<reference evidence="7" key="2">
    <citation type="submission" date="2015-08" db="UniProtKB">
        <authorList>
            <consortium name="WormBaseParasite"/>
        </authorList>
    </citation>
    <scope>IDENTIFICATION</scope>
</reference>
<dbReference type="PROSITE" id="PS50948">
    <property type="entry name" value="PAN"/>
    <property type="match status" value="4"/>
</dbReference>
<feature type="domain" description="Apple" evidence="4">
    <location>
        <begin position="112"/>
        <end position="200"/>
    </location>
</feature>
<dbReference type="SUPFAM" id="SSF57414">
    <property type="entry name" value="Hairpin loop containing domain-like"/>
    <property type="match status" value="3"/>
</dbReference>
<evidence type="ECO:0000256" key="2">
    <source>
        <dbReference type="SAM" id="Phobius"/>
    </source>
</evidence>
<name>A0A0K0F008_STRVS</name>
<feature type="signal peptide" evidence="3">
    <location>
        <begin position="1"/>
        <end position="17"/>
    </location>
</feature>
<evidence type="ECO:0000313" key="6">
    <source>
        <dbReference type="Proteomes" id="UP000035680"/>
    </source>
</evidence>
<dbReference type="PANTHER" id="PTHR47327">
    <property type="entry name" value="FI18240P1-RELATED"/>
    <property type="match status" value="1"/>
</dbReference>
<feature type="domain" description="Apple" evidence="4">
    <location>
        <begin position="205"/>
        <end position="293"/>
    </location>
</feature>
<dbReference type="GO" id="GO:0009653">
    <property type="term" value="P:anatomical structure morphogenesis"/>
    <property type="evidence" value="ECO:0007669"/>
    <property type="project" value="TreeGrafter"/>
</dbReference>
<protein>
    <submittedName>
        <fullName evidence="7">CW domain-containing protein</fullName>
    </submittedName>
</protein>
<dbReference type="SMART" id="SM00473">
    <property type="entry name" value="PAN_AP"/>
    <property type="match status" value="4"/>
</dbReference>
<reference evidence="6" key="1">
    <citation type="submission" date="2014-07" db="EMBL/GenBank/DDBJ databases">
        <authorList>
            <person name="Martin A.A"/>
            <person name="De Silva N."/>
        </authorList>
    </citation>
    <scope>NUCLEOTIDE SEQUENCE</scope>
</reference>
<dbReference type="AlphaFoldDB" id="A0A0K0F008"/>
<dbReference type="InterPro" id="IPR001507">
    <property type="entry name" value="ZP_dom"/>
</dbReference>
<dbReference type="CDD" id="cd01099">
    <property type="entry name" value="PAN_AP_HGF"/>
    <property type="match status" value="2"/>
</dbReference>
<sequence>MYLILFYLGILIKLGLSSRDLCENGSYTFTKATSLTIDKNPFKTSSANSRTSCWLSCLTDNECSTFSYNTNNGTCNLFIENGLPFGSSNLIVTDDPADEFYQSLCIPSPSLCNTSSSFDRYPQYLLLGHSEKVIKQTSGLQECLKYCLEASRLYNINCRSIMFNYENNECILNSMTKNDYPNLFVPNDKDDVIDYFENNCIDILCENGEAMYWIEAKYFRNITNSDTYVVYESTAKDRCIEACTDNESINEEGFNCKLMIYDDDTRECILSKGSLIGGDQIQGENYFYKEKICLQSDVKCNGNAFEAISNHYLNITGETLFDISLSTCLEACFKWKKTCTSVSYDKNNKKCHLQEKSRFSHPRLFIYDDNMVYFDNICEYDIITYIRHNNKNKVKVLTHGEGSFSPKFSSQIPPDDKIIKENNSEDGSSNSNKSAIILEGPLKTICQSDGIEVIANFKSPSDGSMSIKDHSLKCKSTFSRTKKAILNIPYPSNEETNPDCPGSEEEPGKWTFIVVVQENANNLQGIVDSNDQVFKITCDYTKQQRHPSYSIIHGANLHSNEVKNEVKTNEENYGDMYMGLFLNDKPVTKVNLGDEVEIRWIMESRENIDYSVESCIAERVDGVPPQPPPLQLYKYGCPDSKVKGHLITGPIQKINNGYSSTMKIFRFEGSKKVRIRCSINVCLDACSKAICQDNDNSSTENLIDDNKITSNNIKKRHSEMDQEKVITGVFSIIDSNTFNNVQNMPLEDVKMTSEDYCFSKITFEGFAILVGLSFIHSITSVIIAIRQRFITKRTNDSR</sequence>
<keyword evidence="2" id="KW-0812">Transmembrane</keyword>
<keyword evidence="6" id="KW-1185">Reference proteome</keyword>
<dbReference type="InterPro" id="IPR052774">
    <property type="entry name" value="Celegans_DevNeuronal_Protein"/>
</dbReference>
<dbReference type="InterPro" id="IPR003609">
    <property type="entry name" value="Pan_app"/>
</dbReference>